<dbReference type="EMBL" id="JAACJK010000066">
    <property type="protein sequence ID" value="KAF5334752.1"/>
    <property type="molecule type" value="Genomic_DNA"/>
</dbReference>
<proteinExistence type="predicted"/>
<comment type="caution">
    <text evidence="2">The sequence shown here is derived from an EMBL/GenBank/DDBJ whole genome shotgun (WGS) entry which is preliminary data.</text>
</comment>
<keyword evidence="4" id="KW-1185">Reference proteome</keyword>
<sequence length="215" mass="24717">MDTAQYPLIPAIEQLLRMAATGETIPFETTIEFIESLPSEDAVALAIDMHKILCTRKRKARRKCDDRRRKYVMRRSWRAALSRALDWTDTLAIGGWRNEEVHRTQVAYEKAWSAFDTVCMHLEFSRDTVQMLAQTLVDRNEHAMAEDLYEEVREIDDDFGWPELEYNVCLNDLPQCRGEHDVGATEGRAVRLGATSEGSEDEASVGTPRERRHSI</sequence>
<evidence type="ECO:0000313" key="4">
    <source>
        <dbReference type="Proteomes" id="UP000541558"/>
    </source>
</evidence>
<evidence type="ECO:0000313" key="3">
    <source>
        <dbReference type="EMBL" id="KAF5334752.1"/>
    </source>
</evidence>
<reference evidence="2 4" key="1">
    <citation type="journal article" date="2020" name="ISME J.">
        <title>Uncovering the hidden diversity of litter-decomposition mechanisms in mushroom-forming fungi.</title>
        <authorList>
            <person name="Floudas D."/>
            <person name="Bentzer J."/>
            <person name="Ahren D."/>
            <person name="Johansson T."/>
            <person name="Persson P."/>
            <person name="Tunlid A."/>
        </authorList>
    </citation>
    <scope>NUCLEOTIDE SEQUENCE [LARGE SCALE GENOMIC DNA]</scope>
    <source>
        <strain evidence="2 4">CBS 175.51</strain>
    </source>
</reference>
<feature type="region of interest" description="Disordered" evidence="1">
    <location>
        <begin position="191"/>
        <end position="215"/>
    </location>
</feature>
<evidence type="ECO:0000313" key="2">
    <source>
        <dbReference type="EMBL" id="KAF5328285.1"/>
    </source>
</evidence>
<dbReference type="Proteomes" id="UP000541558">
    <property type="component" value="Unassembled WGS sequence"/>
</dbReference>
<dbReference type="OrthoDB" id="3088574at2759"/>
<gene>
    <name evidence="3" type="ORF">D9611_012979</name>
    <name evidence="2" type="ORF">D9611_014758</name>
</gene>
<accession>A0A8H5F928</accession>
<protein>
    <submittedName>
        <fullName evidence="2">Uncharacterized protein</fullName>
    </submittedName>
</protein>
<dbReference type="AlphaFoldDB" id="A0A8H5F928"/>
<name>A0A8H5F928_9AGAR</name>
<organism evidence="2 4">
    <name type="scientific">Ephemerocybe angulata</name>
    <dbReference type="NCBI Taxonomy" id="980116"/>
    <lineage>
        <taxon>Eukaryota</taxon>
        <taxon>Fungi</taxon>
        <taxon>Dikarya</taxon>
        <taxon>Basidiomycota</taxon>
        <taxon>Agaricomycotina</taxon>
        <taxon>Agaricomycetes</taxon>
        <taxon>Agaricomycetidae</taxon>
        <taxon>Agaricales</taxon>
        <taxon>Agaricineae</taxon>
        <taxon>Psathyrellaceae</taxon>
        <taxon>Ephemerocybe</taxon>
    </lineage>
</organism>
<dbReference type="EMBL" id="JAACJK010000138">
    <property type="protein sequence ID" value="KAF5328285.1"/>
    <property type="molecule type" value="Genomic_DNA"/>
</dbReference>
<evidence type="ECO:0000256" key="1">
    <source>
        <dbReference type="SAM" id="MobiDB-lite"/>
    </source>
</evidence>